<protein>
    <recommendedName>
        <fullName evidence="5">Hydrolase</fullName>
    </recommendedName>
</protein>
<keyword evidence="2" id="KW-1133">Transmembrane helix</keyword>
<dbReference type="KEGG" id="sfk:KY5_8030"/>
<evidence type="ECO:0000313" key="3">
    <source>
        <dbReference type="EMBL" id="ATL33048.1"/>
    </source>
</evidence>
<feature type="compositionally biased region" description="Basic and acidic residues" evidence="1">
    <location>
        <begin position="279"/>
        <end position="289"/>
    </location>
</feature>
<sequence>MRNTGDVVDAYRIDPVGELAPWTTVEPAELRLYPGTIGTVELRCTPPRTPDVTAGPHPYAVRITPTEHRGAATVAEGTINVTPFTEVRAELVPQVVSGWFRGKPQLAVDNLGNTPVTASLTGGDTGDQLSYDIEPGNVQIEPGRAAFVRTTLRPQQIIWLGAKQKQPYAVSVRRSGTEPIDVNGTFVQRGVLPGWLAVIVALLLAATIAFVTIWLSHRPQLQTAARELPQQAGKLKPDGEAPPPSKPAPTPEEKEKEKEDDSDKGGEEKPGGGGGGGGGDEKPKEEKRTAATAVRELASRSEGRHICYRAFVQGKGWQDPVCDGAEAGTTGKGTPIKALNIATSGTGGVTGAGAYVVEGWRDGDKWQQADDATDMVIGSTEESDPVLQGHTLKVVDGSVCLDAHLQGGEWLEQTCTDAGNWKYGGSPMEQNIPLEAVRFTV</sequence>
<gene>
    <name evidence="3" type="ORF">KY5_8030</name>
</gene>
<evidence type="ECO:0000256" key="2">
    <source>
        <dbReference type="SAM" id="Phobius"/>
    </source>
</evidence>
<dbReference type="Pfam" id="PF07538">
    <property type="entry name" value="ChW"/>
    <property type="match status" value="1"/>
</dbReference>
<feature type="region of interest" description="Disordered" evidence="1">
    <location>
        <begin position="233"/>
        <end position="297"/>
    </location>
</feature>
<dbReference type="EMBL" id="CP022685">
    <property type="protein sequence ID" value="ATL33048.1"/>
    <property type="molecule type" value="Genomic_DNA"/>
</dbReference>
<organism evidence="3 4">
    <name type="scientific">Streptomyces formicae</name>
    <dbReference type="NCBI Taxonomy" id="1616117"/>
    <lineage>
        <taxon>Bacteria</taxon>
        <taxon>Bacillati</taxon>
        <taxon>Actinomycetota</taxon>
        <taxon>Actinomycetes</taxon>
        <taxon>Kitasatosporales</taxon>
        <taxon>Streptomycetaceae</taxon>
        <taxon>Streptomyces</taxon>
    </lineage>
</organism>
<feature type="compositionally biased region" description="Basic and acidic residues" evidence="1">
    <location>
        <begin position="251"/>
        <end position="270"/>
    </location>
</feature>
<name>A0A291QN98_9ACTN</name>
<accession>A0A291QN98</accession>
<dbReference type="InterPro" id="IPR006637">
    <property type="entry name" value="ChW"/>
</dbReference>
<evidence type="ECO:0000313" key="4">
    <source>
        <dbReference type="Proteomes" id="UP000221011"/>
    </source>
</evidence>
<keyword evidence="2" id="KW-0812">Transmembrane</keyword>
<evidence type="ECO:0008006" key="5">
    <source>
        <dbReference type="Google" id="ProtNLM"/>
    </source>
</evidence>
<evidence type="ECO:0000256" key="1">
    <source>
        <dbReference type="SAM" id="MobiDB-lite"/>
    </source>
</evidence>
<keyword evidence="4" id="KW-1185">Reference proteome</keyword>
<dbReference type="Proteomes" id="UP000221011">
    <property type="component" value="Chromosome"/>
</dbReference>
<reference evidence="3 4" key="1">
    <citation type="submission" date="2017-08" db="EMBL/GenBank/DDBJ databases">
        <title>Complete Genome Sequence of Streptomyces formicae KY5, the formicamycin producer.</title>
        <authorList>
            <person name="Holmes N.A."/>
            <person name="Devine R."/>
            <person name="Qin Z."/>
            <person name="Seipke R.F."/>
            <person name="Wilkinson B."/>
            <person name="Hutchings M.I."/>
        </authorList>
    </citation>
    <scope>NUCLEOTIDE SEQUENCE [LARGE SCALE GENOMIC DNA]</scope>
    <source>
        <strain evidence="3 4">KY5</strain>
    </source>
</reference>
<proteinExistence type="predicted"/>
<dbReference type="SMART" id="SM00728">
    <property type="entry name" value="ChW"/>
    <property type="match status" value="1"/>
</dbReference>
<feature type="compositionally biased region" description="Pro residues" evidence="1">
    <location>
        <begin position="240"/>
        <end position="250"/>
    </location>
</feature>
<feature type="transmembrane region" description="Helical" evidence="2">
    <location>
        <begin position="195"/>
        <end position="216"/>
    </location>
</feature>
<keyword evidence="2" id="KW-0472">Membrane</keyword>
<dbReference type="AlphaFoldDB" id="A0A291QN98"/>